<dbReference type="EMBL" id="CAJOAY010005162">
    <property type="protein sequence ID" value="CAF4097759.1"/>
    <property type="molecule type" value="Genomic_DNA"/>
</dbReference>
<dbReference type="PROSITE" id="PS50075">
    <property type="entry name" value="CARRIER"/>
    <property type="match status" value="1"/>
</dbReference>
<dbReference type="SUPFAM" id="SSF52777">
    <property type="entry name" value="CoA-dependent acyltransferases"/>
    <property type="match status" value="3"/>
</dbReference>
<dbReference type="InterPro" id="IPR020845">
    <property type="entry name" value="AMP-binding_CS"/>
</dbReference>
<gene>
    <name evidence="4" type="ORF">OKA104_LOCUS35500</name>
</gene>
<keyword evidence="1" id="KW-0596">Phosphopantetheine</keyword>
<dbReference type="GO" id="GO:0009239">
    <property type="term" value="P:enterobactin biosynthetic process"/>
    <property type="evidence" value="ECO:0007669"/>
    <property type="project" value="TreeGrafter"/>
</dbReference>
<dbReference type="Pfam" id="PF00550">
    <property type="entry name" value="PP-binding"/>
    <property type="match status" value="1"/>
</dbReference>
<reference evidence="4" key="1">
    <citation type="submission" date="2021-02" db="EMBL/GenBank/DDBJ databases">
        <authorList>
            <person name="Nowell W R."/>
        </authorList>
    </citation>
    <scope>NUCLEOTIDE SEQUENCE</scope>
</reference>
<dbReference type="InterPro" id="IPR045851">
    <property type="entry name" value="AMP-bd_C_sf"/>
</dbReference>
<evidence type="ECO:0000313" key="4">
    <source>
        <dbReference type="EMBL" id="CAF4097759.1"/>
    </source>
</evidence>
<dbReference type="Gene3D" id="3.30.300.30">
    <property type="match status" value="1"/>
</dbReference>
<comment type="caution">
    <text evidence="4">The sequence shown here is derived from an EMBL/GenBank/DDBJ whole genome shotgun (WGS) entry which is preliminary data.</text>
</comment>
<dbReference type="GO" id="GO:0005829">
    <property type="term" value="C:cytosol"/>
    <property type="evidence" value="ECO:0007669"/>
    <property type="project" value="TreeGrafter"/>
</dbReference>
<dbReference type="Proteomes" id="UP000663881">
    <property type="component" value="Unassembled WGS sequence"/>
</dbReference>
<dbReference type="PANTHER" id="PTHR45527:SF1">
    <property type="entry name" value="FATTY ACID SYNTHASE"/>
    <property type="match status" value="1"/>
</dbReference>
<dbReference type="CDD" id="cd05930">
    <property type="entry name" value="A_NRPS"/>
    <property type="match status" value="1"/>
</dbReference>
<protein>
    <recommendedName>
        <fullName evidence="3">Carrier domain-containing protein</fullName>
    </recommendedName>
</protein>
<evidence type="ECO:0000256" key="2">
    <source>
        <dbReference type="ARBA" id="ARBA00022553"/>
    </source>
</evidence>
<dbReference type="InterPro" id="IPR036736">
    <property type="entry name" value="ACP-like_sf"/>
</dbReference>
<dbReference type="GO" id="GO:0009366">
    <property type="term" value="C:enterobactin synthetase complex"/>
    <property type="evidence" value="ECO:0007669"/>
    <property type="project" value="TreeGrafter"/>
</dbReference>
<dbReference type="InterPro" id="IPR042099">
    <property type="entry name" value="ANL_N_sf"/>
</dbReference>
<sequence>YQIPFNENENNSNEFITNSDVLLIGFHHAAFDRASRSIFFNDLCLAYNTNTISIEDDDESLQYIDYSIHERLIDMSTSREFWCLQLEEYNLESRLSLPADRHRLPNDTRSSSASVTQVSFDNEISQSFLEYASVHHVTPFQLGLSILYAFLFKLTHGENDLCISCLNANRYRNELQNLIGMFISTLPYRAQLSSHWSFEDLVEYVREKCLSILEHTHYPFQQILASLQINQSNISFLETMFDFITVSSHSDESSLDGASFKQVSSEHAFEVAKFDFMLMFVYNPLLENNRLSFHLTCSHDLFDEITVINIGRRLEYCFQQLFSSNETINRIDTCLTSISKLDLILPEETQEMEDIVFCRQSHVINEAPASFAQARIWLDERIRFDPDKPQIAIYNMPFLYCLQSDHTLSIKQLIHALHLTVNKHPSLHTSLHFDTQNNILMQRVITHEDKYKNNIFSIIETTYGTDEQLNEILHDEKRNPHLFDLAQGLVFLCHIIYYKQISSNHLLSNKDLLIFNFHHALFDFPSMNIFLHDLNQACTTGQLSYDDNTTLRYLDYAVIEQQMSMTGASMFWLDALHNCKLDQSLPLPFDRYRLSNEHRTGRGTSISFDFGQDLSHDFLTHASSNNMSLEQLALATYYVFLFKLTNGEKDLCIGINTHGRYRDELNSIIGMFVNAIPLRCQLDPHLSFHKIAKHVQDNIVNCMKYSYFPLQRILNQHPNISNPVFLDTSFDFISSMRRDEENEIMIGDSRLSLLPFSIKISEDEIMSKFDFILRFQHDLNLNEVSCTINASLDLFSFETVSIIAQRLQTLLHQQFISFDCATNNPIHELSLTLSNEQYLMQSVNNTQISFSSPLTCIHHEFVCQAMKNPQKLAVELDEQSLSYCELLHYVQVLSVTLLNEYDVLPGEVVCQCVERSLSMVIGIMGIEMAGGVYCPLSPRDPQHRLKALIQQTKGHVILAQYQTKAKFYDNDNSLIIDLVLANKSGGYIIDTDQLSDTIVTSKNIAYIVFTSGSTGIPKGVQTRQRNLMGCIDSQVYIKLFSNKDTMIQMANCSYDAHVQEIIGTLTVGATIIMLHPEGNMDIDYMIKLLNEKRISYLQSVPSYVNNMLEYVEKNNASNLSTLRTLDIGGEKSTVQLIEKMHTYLSQSTSVWNIYGPAEVTVACTGHIIDRCANLINIPIGCSLPNYLCLIMDGYLQSCVISQEAELLVGGVGVFAGYLGRDDLTAKALVEIDGQLFYRTGDLVTMDNSGLLYYQGRKDHQIKLHGQRIELGEIERCLLNITSISACVVMKWKDDYLVAYVQSSHINEEESRRYCQSHLPSHMIPSIFIILDKFPLNANGKIDRKQLPSPDFSLSALLSSVKSDTPLNQFEERIHTIWCQVLHCDENHISGTASFFSVGGHSLRFIELYYRYQSLFNFNARSLSIGLFLQQPTIRQHAQLLQTLPSNDAQTIRWQSLVINEGKTSLN</sequence>
<proteinExistence type="predicted"/>
<organism evidence="4 5">
    <name type="scientific">Adineta steineri</name>
    <dbReference type="NCBI Taxonomy" id="433720"/>
    <lineage>
        <taxon>Eukaryota</taxon>
        <taxon>Metazoa</taxon>
        <taxon>Spiralia</taxon>
        <taxon>Gnathifera</taxon>
        <taxon>Rotifera</taxon>
        <taxon>Eurotatoria</taxon>
        <taxon>Bdelloidea</taxon>
        <taxon>Adinetida</taxon>
        <taxon>Adinetidae</taxon>
        <taxon>Adineta</taxon>
    </lineage>
</organism>
<accession>A0A819U5G1</accession>
<dbReference type="Gene3D" id="1.10.1200.10">
    <property type="entry name" value="ACP-like"/>
    <property type="match status" value="1"/>
</dbReference>
<dbReference type="Gene3D" id="3.30.559.30">
    <property type="entry name" value="Nonribosomal peptide synthetase, condensation domain"/>
    <property type="match status" value="2"/>
</dbReference>
<dbReference type="Pfam" id="PF00501">
    <property type="entry name" value="AMP-binding"/>
    <property type="match status" value="1"/>
</dbReference>
<evidence type="ECO:0000313" key="5">
    <source>
        <dbReference type="Proteomes" id="UP000663881"/>
    </source>
</evidence>
<dbReference type="Gene3D" id="3.40.50.12780">
    <property type="entry name" value="N-terminal domain of ligase-like"/>
    <property type="match status" value="1"/>
</dbReference>
<dbReference type="GO" id="GO:0031177">
    <property type="term" value="F:phosphopantetheine binding"/>
    <property type="evidence" value="ECO:0007669"/>
    <property type="project" value="TreeGrafter"/>
</dbReference>
<dbReference type="InterPro" id="IPR009081">
    <property type="entry name" value="PP-bd_ACP"/>
</dbReference>
<name>A0A819U5G1_9BILA</name>
<dbReference type="GO" id="GO:0043041">
    <property type="term" value="P:amino acid activation for nonribosomal peptide biosynthetic process"/>
    <property type="evidence" value="ECO:0007669"/>
    <property type="project" value="TreeGrafter"/>
</dbReference>
<keyword evidence="2" id="KW-0597">Phosphoprotein</keyword>
<feature type="non-terminal residue" evidence="4">
    <location>
        <position position="1466"/>
    </location>
</feature>
<feature type="domain" description="Carrier" evidence="3">
    <location>
        <begin position="1364"/>
        <end position="1444"/>
    </location>
</feature>
<dbReference type="InterPro" id="IPR023213">
    <property type="entry name" value="CAT-like_dom_sf"/>
</dbReference>
<dbReference type="PANTHER" id="PTHR45527">
    <property type="entry name" value="NONRIBOSOMAL PEPTIDE SYNTHETASE"/>
    <property type="match status" value="1"/>
</dbReference>
<dbReference type="GO" id="GO:0047527">
    <property type="term" value="F:2,3-dihydroxybenzoate-serine ligase activity"/>
    <property type="evidence" value="ECO:0007669"/>
    <property type="project" value="TreeGrafter"/>
</dbReference>
<evidence type="ECO:0000256" key="1">
    <source>
        <dbReference type="ARBA" id="ARBA00022450"/>
    </source>
</evidence>
<dbReference type="Pfam" id="PF00668">
    <property type="entry name" value="Condensation"/>
    <property type="match status" value="2"/>
</dbReference>
<evidence type="ECO:0000259" key="3">
    <source>
        <dbReference type="PROSITE" id="PS50075"/>
    </source>
</evidence>
<dbReference type="InterPro" id="IPR000873">
    <property type="entry name" value="AMP-dep_synth/lig_dom"/>
</dbReference>
<dbReference type="PROSITE" id="PS00455">
    <property type="entry name" value="AMP_BINDING"/>
    <property type="match status" value="1"/>
</dbReference>
<dbReference type="Gene3D" id="3.30.559.10">
    <property type="entry name" value="Chloramphenicol acetyltransferase-like domain"/>
    <property type="match status" value="2"/>
</dbReference>
<dbReference type="SUPFAM" id="SSF47336">
    <property type="entry name" value="ACP-like"/>
    <property type="match status" value="1"/>
</dbReference>
<dbReference type="InterPro" id="IPR001242">
    <property type="entry name" value="Condensation_dom"/>
</dbReference>
<dbReference type="SUPFAM" id="SSF56801">
    <property type="entry name" value="Acetyl-CoA synthetase-like"/>
    <property type="match status" value="1"/>
</dbReference>